<evidence type="ECO:0000256" key="1">
    <source>
        <dbReference type="SAM" id="Phobius"/>
    </source>
</evidence>
<dbReference type="AlphaFoldDB" id="A0A6J4NTD1"/>
<keyword evidence="1" id="KW-0472">Membrane</keyword>
<dbReference type="EMBL" id="CADCUX010000180">
    <property type="protein sequence ID" value="CAA9397177.1"/>
    <property type="molecule type" value="Genomic_DNA"/>
</dbReference>
<accession>A0A6J4NTD1</accession>
<proteinExistence type="predicted"/>
<evidence type="ECO:0000313" key="2">
    <source>
        <dbReference type="EMBL" id="CAA9397177.1"/>
    </source>
</evidence>
<feature type="transmembrane region" description="Helical" evidence="1">
    <location>
        <begin position="12"/>
        <end position="31"/>
    </location>
</feature>
<name>A0A6J4NTD1_9BURK</name>
<keyword evidence="1" id="KW-0812">Transmembrane</keyword>
<sequence>MATARQLAWLERAVWTLIYGGLFGVVLGIATGGAHLVAGWSLGVLGAIATVVGIVLIWVRSRLHETPPGGAQSPQNPRQGPP</sequence>
<reference evidence="2" key="1">
    <citation type="submission" date="2020-02" db="EMBL/GenBank/DDBJ databases">
        <authorList>
            <person name="Meier V. D."/>
        </authorList>
    </citation>
    <scope>NUCLEOTIDE SEQUENCE</scope>
    <source>
        <strain evidence="2">AVDCRST_MAG51</strain>
    </source>
</reference>
<keyword evidence="1" id="KW-1133">Transmembrane helix</keyword>
<organism evidence="2">
    <name type="scientific">uncultured Ramlibacter sp</name>
    <dbReference type="NCBI Taxonomy" id="260755"/>
    <lineage>
        <taxon>Bacteria</taxon>
        <taxon>Pseudomonadati</taxon>
        <taxon>Pseudomonadota</taxon>
        <taxon>Betaproteobacteria</taxon>
        <taxon>Burkholderiales</taxon>
        <taxon>Comamonadaceae</taxon>
        <taxon>Ramlibacter</taxon>
        <taxon>environmental samples</taxon>
    </lineage>
</organism>
<protein>
    <submittedName>
        <fullName evidence="2">Uncharacterized protein</fullName>
    </submittedName>
</protein>
<feature type="transmembrane region" description="Helical" evidence="1">
    <location>
        <begin position="37"/>
        <end position="59"/>
    </location>
</feature>
<gene>
    <name evidence="2" type="ORF">AVDCRST_MAG51-678</name>
</gene>